<evidence type="ECO:0000313" key="2">
    <source>
        <dbReference type="Proteomes" id="UP001445472"/>
    </source>
</evidence>
<keyword evidence="2" id="KW-1185">Reference proteome</keyword>
<comment type="caution">
    <text evidence="1">The sequence shown here is derived from an EMBL/GenBank/DDBJ whole genome shotgun (WGS) entry which is preliminary data.</text>
</comment>
<dbReference type="SUPFAM" id="SSF53474">
    <property type="entry name" value="alpha/beta-Hydrolases"/>
    <property type="match status" value="1"/>
</dbReference>
<dbReference type="EMBL" id="JBEPBX010000043">
    <property type="protein sequence ID" value="MER6617728.1"/>
    <property type="molecule type" value="Genomic_DNA"/>
</dbReference>
<name>A0ABV1V3Y3_9ACTN</name>
<dbReference type="Proteomes" id="UP001445472">
    <property type="component" value="Unassembled WGS sequence"/>
</dbReference>
<gene>
    <name evidence="1" type="ORF">ABT276_31320</name>
</gene>
<evidence type="ECO:0000313" key="1">
    <source>
        <dbReference type="EMBL" id="MER6617728.1"/>
    </source>
</evidence>
<organism evidence="1 2">
    <name type="scientific">Streptomyces xantholiticus</name>
    <dbReference type="NCBI Taxonomy" id="68285"/>
    <lineage>
        <taxon>Bacteria</taxon>
        <taxon>Bacillati</taxon>
        <taxon>Actinomycetota</taxon>
        <taxon>Actinomycetes</taxon>
        <taxon>Kitasatosporales</taxon>
        <taxon>Streptomycetaceae</taxon>
        <taxon>Streptomyces</taxon>
    </lineage>
</organism>
<sequence length="78" mass="8505">MVDPSDHGKLLDRFLGLPAPKMFMYGEQNNTLSYLPALAEGGVELAGIDHCAHFPMYSNPPQMWARIADLVSRADAGS</sequence>
<accession>A0ABV1V3Y3</accession>
<reference evidence="1 2" key="1">
    <citation type="submission" date="2024-06" db="EMBL/GenBank/DDBJ databases">
        <title>The Natural Products Discovery Center: Release of the First 8490 Sequenced Strains for Exploring Actinobacteria Biosynthetic Diversity.</title>
        <authorList>
            <person name="Kalkreuter E."/>
            <person name="Kautsar S.A."/>
            <person name="Yang D."/>
            <person name="Bader C.D."/>
            <person name="Teijaro C.N."/>
            <person name="Fluegel L."/>
            <person name="Davis C.M."/>
            <person name="Simpson J.R."/>
            <person name="Lauterbach L."/>
            <person name="Steele A.D."/>
            <person name="Gui C."/>
            <person name="Meng S."/>
            <person name="Li G."/>
            <person name="Viehrig K."/>
            <person name="Ye F."/>
            <person name="Su P."/>
            <person name="Kiefer A.F."/>
            <person name="Nichols A."/>
            <person name="Cepeda A.J."/>
            <person name="Yan W."/>
            <person name="Fan B."/>
            <person name="Jiang Y."/>
            <person name="Adhikari A."/>
            <person name="Zheng C.-J."/>
            <person name="Schuster L."/>
            <person name="Cowan T.M."/>
            <person name="Smanski M.J."/>
            <person name="Chevrette M.G."/>
            <person name="De Carvalho L.P.S."/>
            <person name="Shen B."/>
        </authorList>
    </citation>
    <scope>NUCLEOTIDE SEQUENCE [LARGE SCALE GENOMIC DNA]</scope>
    <source>
        <strain evidence="1 2">NPDC000837</strain>
    </source>
</reference>
<dbReference type="RefSeq" id="WP_351978753.1">
    <property type="nucleotide sequence ID" value="NZ_JBEPBX010000043.1"/>
</dbReference>
<evidence type="ECO:0008006" key="3">
    <source>
        <dbReference type="Google" id="ProtNLM"/>
    </source>
</evidence>
<proteinExistence type="predicted"/>
<dbReference type="InterPro" id="IPR029058">
    <property type="entry name" value="AB_hydrolase_fold"/>
</dbReference>
<protein>
    <recommendedName>
        <fullName evidence="3">Alpha/beta hydrolase</fullName>
    </recommendedName>
</protein>